<evidence type="ECO:0000313" key="3">
    <source>
        <dbReference type="Proteomes" id="UP001238540"/>
    </source>
</evidence>
<dbReference type="InterPro" id="IPR001543">
    <property type="entry name" value="FliN-like_C"/>
</dbReference>
<dbReference type="Pfam" id="PF01052">
    <property type="entry name" value="FliMN_C"/>
    <property type="match status" value="1"/>
</dbReference>
<keyword evidence="3" id="KW-1185">Reference proteome</keyword>
<dbReference type="EMBL" id="JAUFQC010000001">
    <property type="protein sequence ID" value="MDN3609467.1"/>
    <property type="molecule type" value="Genomic_DNA"/>
</dbReference>
<comment type="caution">
    <text evidence="2">The sequence shown here is derived from an EMBL/GenBank/DDBJ whole genome shotgun (WGS) entry which is preliminary data.</text>
</comment>
<keyword evidence="2" id="KW-0966">Cell projection</keyword>
<gene>
    <name evidence="2" type="ORF">QWZ16_07090</name>
</gene>
<sequence>MESRSKISISDYQPLSIESLGKPIHVIRDRLDSLISSSCGSLCYELQNWQRSSHVEVSVQHVSLHAFMPNELNKSLTSTFLHQSGGRVFIYADSPTLINLVDSFYDAKMKRNNGALSNSDLRLQEKVGWLIASWLAPKEMWSRSQVEPTEGHGLYAALNVNIDDHQGTIHIKLDELLVNTLTEQLELTPHESLYQPFCQSLTSTPVKLNVLLSKKTMPLNELILLQPNDVLPIDLLTSVPASIGNEPLFAGRVAEKDGQLVLIINHDKDSFNE</sequence>
<protein>
    <submittedName>
        <fullName evidence="2">FliM/FliN family flagellar motor switch protein</fullName>
    </submittedName>
</protein>
<dbReference type="InterPro" id="IPR036429">
    <property type="entry name" value="SpoA-like_sf"/>
</dbReference>
<proteinExistence type="predicted"/>
<dbReference type="RefSeq" id="WP_076587429.1">
    <property type="nucleotide sequence ID" value="NZ_JABEYA020000002.1"/>
</dbReference>
<keyword evidence="2" id="KW-0282">Flagellum</keyword>
<dbReference type="SUPFAM" id="SSF101801">
    <property type="entry name" value="Surface presentation of antigens (SPOA)"/>
    <property type="match status" value="1"/>
</dbReference>
<reference evidence="3" key="1">
    <citation type="journal article" date="2019" name="Int. J. Syst. Evol. Microbiol.">
        <title>The Global Catalogue of Microorganisms (GCM) 10K type strain sequencing project: providing services to taxonomists for standard genome sequencing and annotation.</title>
        <authorList>
            <consortium name="The Broad Institute Genomics Platform"/>
            <consortium name="The Broad Institute Genome Sequencing Center for Infectious Disease"/>
            <person name="Wu L."/>
            <person name="Ma J."/>
        </authorList>
    </citation>
    <scope>NUCLEOTIDE SEQUENCE [LARGE SCALE GENOMIC DNA]</scope>
    <source>
        <strain evidence="3">CECT 7398</strain>
    </source>
</reference>
<evidence type="ECO:0000259" key="1">
    <source>
        <dbReference type="Pfam" id="PF01052"/>
    </source>
</evidence>
<name>A0ABT8BQP8_9VIBR</name>
<accession>A0ABT8BQP8</accession>
<keyword evidence="2" id="KW-0969">Cilium</keyword>
<feature type="domain" description="Flagellar motor switch protein FliN-like C-terminal" evidence="1">
    <location>
        <begin position="200"/>
        <end position="264"/>
    </location>
</feature>
<organism evidence="2 3">
    <name type="scientific">Vibrio ostreicida</name>
    <dbReference type="NCBI Taxonomy" id="526588"/>
    <lineage>
        <taxon>Bacteria</taxon>
        <taxon>Pseudomonadati</taxon>
        <taxon>Pseudomonadota</taxon>
        <taxon>Gammaproteobacteria</taxon>
        <taxon>Vibrionales</taxon>
        <taxon>Vibrionaceae</taxon>
        <taxon>Vibrio</taxon>
    </lineage>
</organism>
<evidence type="ECO:0000313" key="2">
    <source>
        <dbReference type="EMBL" id="MDN3609467.1"/>
    </source>
</evidence>
<dbReference type="Proteomes" id="UP001238540">
    <property type="component" value="Unassembled WGS sequence"/>
</dbReference>